<sequence length="88" mass="9870">MLYNYLLSLVRTLAPIAAGWLLTQALRLGVTLDSATATSWLTAAFSATYYATFRWAELHRNHRFGRLLGYATPPQYRRGEPQRAPGLG</sequence>
<keyword evidence="3" id="KW-1185">Reference proteome</keyword>
<proteinExistence type="predicted"/>
<dbReference type="EMBL" id="JBHSZO010000023">
    <property type="protein sequence ID" value="MFC7219659.1"/>
    <property type="molecule type" value="Genomic_DNA"/>
</dbReference>
<evidence type="ECO:0000256" key="1">
    <source>
        <dbReference type="SAM" id="Phobius"/>
    </source>
</evidence>
<evidence type="ECO:0000313" key="3">
    <source>
        <dbReference type="Proteomes" id="UP001596413"/>
    </source>
</evidence>
<keyword evidence="1" id="KW-1133">Transmembrane helix</keyword>
<accession>A0ABW2GKS5</accession>
<keyword evidence="1" id="KW-0812">Transmembrane</keyword>
<protein>
    <submittedName>
        <fullName evidence="2">Uncharacterized protein</fullName>
    </submittedName>
</protein>
<evidence type="ECO:0000313" key="2">
    <source>
        <dbReference type="EMBL" id="MFC7219659.1"/>
    </source>
</evidence>
<feature type="transmembrane region" description="Helical" evidence="1">
    <location>
        <begin position="37"/>
        <end position="56"/>
    </location>
</feature>
<dbReference type="Proteomes" id="UP001596413">
    <property type="component" value="Unassembled WGS sequence"/>
</dbReference>
<reference evidence="3" key="1">
    <citation type="journal article" date="2019" name="Int. J. Syst. Evol. Microbiol.">
        <title>The Global Catalogue of Microorganisms (GCM) 10K type strain sequencing project: providing services to taxonomists for standard genome sequencing and annotation.</title>
        <authorList>
            <consortium name="The Broad Institute Genomics Platform"/>
            <consortium name="The Broad Institute Genome Sequencing Center for Infectious Disease"/>
            <person name="Wu L."/>
            <person name="Ma J."/>
        </authorList>
    </citation>
    <scope>NUCLEOTIDE SEQUENCE [LARGE SCALE GENOMIC DNA]</scope>
    <source>
        <strain evidence="3">CGMCC 1.13681</strain>
    </source>
</reference>
<comment type="caution">
    <text evidence="2">The sequence shown here is derived from an EMBL/GenBank/DDBJ whole genome shotgun (WGS) entry which is preliminary data.</text>
</comment>
<keyword evidence="1" id="KW-0472">Membrane</keyword>
<gene>
    <name evidence="2" type="ORF">ACFQLX_16020</name>
</gene>
<name>A0ABW2GKS5_9ACTN</name>
<organism evidence="2 3">
    <name type="scientific">Streptomyces polyrhachis</name>
    <dbReference type="NCBI Taxonomy" id="1282885"/>
    <lineage>
        <taxon>Bacteria</taxon>
        <taxon>Bacillati</taxon>
        <taxon>Actinomycetota</taxon>
        <taxon>Actinomycetes</taxon>
        <taxon>Kitasatosporales</taxon>
        <taxon>Streptomycetaceae</taxon>
        <taxon>Streptomyces</taxon>
    </lineage>
</organism>
<dbReference type="RefSeq" id="WP_386415610.1">
    <property type="nucleotide sequence ID" value="NZ_JBHSZO010000023.1"/>
</dbReference>